<gene>
    <name evidence="3" type="ORF">SCLAV_p0704</name>
</gene>
<dbReference type="RefSeq" id="WP_003953247.1">
    <property type="nucleotide sequence ID" value="NZ_CM000914.1"/>
</dbReference>
<proteinExistence type="predicted"/>
<keyword evidence="4" id="KW-1185">Reference proteome</keyword>
<dbReference type="KEGG" id="sclf:BB341_27760"/>
<evidence type="ECO:0000313" key="3">
    <source>
        <dbReference type="EMBL" id="EFG04191.2"/>
    </source>
</evidence>
<evidence type="ECO:0000256" key="2">
    <source>
        <dbReference type="SAM" id="SignalP"/>
    </source>
</evidence>
<dbReference type="EMBL" id="CM000914">
    <property type="protein sequence ID" value="EFG04191.2"/>
    <property type="molecule type" value="Genomic_DNA"/>
</dbReference>
<protein>
    <recommendedName>
        <fullName evidence="5">Secreted protein</fullName>
    </recommendedName>
</protein>
<feature type="signal peptide" evidence="2">
    <location>
        <begin position="1"/>
        <end position="36"/>
    </location>
</feature>
<feature type="region of interest" description="Disordered" evidence="1">
    <location>
        <begin position="38"/>
        <end position="79"/>
    </location>
</feature>
<feature type="compositionally biased region" description="Low complexity" evidence="1">
    <location>
        <begin position="38"/>
        <end position="50"/>
    </location>
</feature>
<evidence type="ECO:0000313" key="4">
    <source>
        <dbReference type="Proteomes" id="UP000002357"/>
    </source>
</evidence>
<reference evidence="3 4" key="1">
    <citation type="journal article" date="2010" name="Genome Biol. Evol.">
        <title>The sequence of a 1.8-mb bacterial linear plasmid reveals a rich evolutionary reservoir of secondary metabolic pathways.</title>
        <authorList>
            <person name="Medema M.H."/>
            <person name="Trefzer A."/>
            <person name="Kovalchuk A."/>
            <person name="van den Berg M."/>
            <person name="Mueller U."/>
            <person name="Heijne W."/>
            <person name="Wu L."/>
            <person name="Alam M.T."/>
            <person name="Ronning C.M."/>
            <person name="Nierman W.C."/>
            <person name="Bovenberg R.A.L."/>
            <person name="Breitling R."/>
            <person name="Takano E."/>
        </authorList>
    </citation>
    <scope>NUCLEOTIDE SEQUENCE [LARGE SCALE GENOMIC DNA]</scope>
    <source>
        <strain evidence="4">ATCC 27064 / DSM 738 / JCM 4710 / NBRC 13307 / NCIMB 12785 / NRRL 3585 / VKM Ac-602</strain>
        <plasmid evidence="3">pSCL4</plasmid>
    </source>
</reference>
<geneLocation type="plasmid" evidence="3 4">
    <name>pSCL4</name>
</geneLocation>
<evidence type="ECO:0008006" key="5">
    <source>
        <dbReference type="Google" id="ProtNLM"/>
    </source>
</evidence>
<dbReference type="AlphaFoldDB" id="B5GNC7"/>
<sequence length="118" mass="12527">MSQGSRRALGQRVHPWVTVLAALLLAVSGLLAPAHAATGPRAASEATSCAEAERLKEESPRHRVPERSRSKERTPRAEAPVPVCVPHACALVRSALLAADAVPARAGPRVARLQVFRC</sequence>
<dbReference type="GeneID" id="93733823"/>
<dbReference type="Proteomes" id="UP000002357">
    <property type="component" value="Plasmid pSCL4"/>
</dbReference>
<keyword evidence="3" id="KW-0614">Plasmid</keyword>
<name>B5GNC7_STRCL</name>
<accession>B5GNC7</accession>
<feature type="compositionally biased region" description="Basic and acidic residues" evidence="1">
    <location>
        <begin position="51"/>
        <end position="76"/>
    </location>
</feature>
<evidence type="ECO:0000256" key="1">
    <source>
        <dbReference type="SAM" id="MobiDB-lite"/>
    </source>
</evidence>
<organism evidence="3 4">
    <name type="scientific">Streptomyces clavuligerus</name>
    <dbReference type="NCBI Taxonomy" id="1901"/>
    <lineage>
        <taxon>Bacteria</taxon>
        <taxon>Bacillati</taxon>
        <taxon>Actinomycetota</taxon>
        <taxon>Actinomycetes</taxon>
        <taxon>Kitasatosporales</taxon>
        <taxon>Streptomycetaceae</taxon>
        <taxon>Streptomyces</taxon>
    </lineage>
</organism>
<keyword evidence="2" id="KW-0732">Signal</keyword>
<feature type="chain" id="PRO_5010492492" description="Secreted protein" evidence="2">
    <location>
        <begin position="37"/>
        <end position="118"/>
    </location>
</feature>